<evidence type="ECO:0008006" key="3">
    <source>
        <dbReference type="Google" id="ProtNLM"/>
    </source>
</evidence>
<proteinExistence type="predicted"/>
<dbReference type="EMBL" id="SLUN01000002">
    <property type="protein sequence ID" value="TCL76372.1"/>
    <property type="molecule type" value="Genomic_DNA"/>
</dbReference>
<name>A0A4R1SCP3_HYDET</name>
<dbReference type="OrthoDB" id="7375008at2"/>
<dbReference type="Gene3D" id="3.30.460.10">
    <property type="entry name" value="Beta Polymerase, domain 2"/>
    <property type="match status" value="1"/>
</dbReference>
<comment type="caution">
    <text evidence="1">The sequence shown here is derived from an EMBL/GenBank/DDBJ whole genome shotgun (WGS) entry which is preliminary data.</text>
</comment>
<protein>
    <recommendedName>
        <fullName evidence="3">Streptomycin adenylyltransferase</fullName>
    </recommendedName>
</protein>
<organism evidence="1 2">
    <name type="scientific">Hydrogenispora ethanolica</name>
    <dbReference type="NCBI Taxonomy" id="1082276"/>
    <lineage>
        <taxon>Bacteria</taxon>
        <taxon>Bacillati</taxon>
        <taxon>Bacillota</taxon>
        <taxon>Hydrogenispora</taxon>
    </lineage>
</organism>
<sequence>MALEQHREFVNRAIDRFQRDPRIMGIAAGGSWITQSMDEFSDIDLVIAVAPEYEAEVSRERLTMAEQLGKVLAAFTGEHVGEPRLLICLYGPPLLHVDLKFVGLQDLAHRVEDPVILWQRDEALATALAGGEPRYPQPDRQWIEDRFWVWVHYITVKIGRGELFEAIEMLSYLRQTVLGPLALLGRGKLPRGVRYLERDAPAEAAQLQRTIAAHNPLDCALALQEAIALYRQLREHTPGLVLRREAEEQVRLYLDSIMERLKHGL</sequence>
<dbReference type="RefSeq" id="WP_132012558.1">
    <property type="nucleotide sequence ID" value="NZ_SLUN01000002.1"/>
</dbReference>
<reference evidence="1 2" key="1">
    <citation type="submission" date="2019-03" db="EMBL/GenBank/DDBJ databases">
        <title>Genomic Encyclopedia of Type Strains, Phase IV (KMG-IV): sequencing the most valuable type-strain genomes for metagenomic binning, comparative biology and taxonomic classification.</title>
        <authorList>
            <person name="Goeker M."/>
        </authorList>
    </citation>
    <scope>NUCLEOTIDE SEQUENCE [LARGE SCALE GENOMIC DNA]</scope>
    <source>
        <strain evidence="1 2">LX-B</strain>
    </source>
</reference>
<evidence type="ECO:0000313" key="1">
    <source>
        <dbReference type="EMBL" id="TCL76372.1"/>
    </source>
</evidence>
<keyword evidence="2" id="KW-1185">Reference proteome</keyword>
<dbReference type="Proteomes" id="UP000295008">
    <property type="component" value="Unassembled WGS sequence"/>
</dbReference>
<dbReference type="Gene3D" id="1.20.120.330">
    <property type="entry name" value="Nucleotidyltransferases domain 2"/>
    <property type="match status" value="1"/>
</dbReference>
<gene>
    <name evidence="1" type="ORF">EDC14_1002131</name>
</gene>
<accession>A0A4R1SCP3</accession>
<evidence type="ECO:0000313" key="2">
    <source>
        <dbReference type="Proteomes" id="UP000295008"/>
    </source>
</evidence>
<dbReference type="InterPro" id="IPR043519">
    <property type="entry name" value="NT_sf"/>
</dbReference>
<dbReference type="SUPFAM" id="SSF81301">
    <property type="entry name" value="Nucleotidyltransferase"/>
    <property type="match status" value="1"/>
</dbReference>
<dbReference type="AlphaFoldDB" id="A0A4R1SCP3"/>